<dbReference type="AlphaFoldDB" id="A0A4W2EZQ2"/>
<sequence length="65" mass="7023">MIRIRTMLVPDLDLGGIPPSSAWRVNLISGCSSRSSVLSSPGCGNIVPLELSCNLRRKWELGLTV</sequence>
<dbReference type="Ensembl" id="ENSBIXT00000040024.1">
    <property type="protein sequence ID" value="ENSBIXP00000042290.1"/>
    <property type="gene ID" value="ENSBIXG00000001504.1"/>
</dbReference>
<keyword evidence="2" id="KW-1185">Reference proteome</keyword>
<evidence type="ECO:0000313" key="2">
    <source>
        <dbReference type="Proteomes" id="UP000314981"/>
    </source>
</evidence>
<reference evidence="1 2" key="1">
    <citation type="submission" date="2018-11" db="EMBL/GenBank/DDBJ databases">
        <title>Haplotype-resolved cattle genomes.</title>
        <authorList>
            <person name="Low W.Y."/>
            <person name="Tearle R."/>
            <person name="Bickhart D.M."/>
            <person name="Rosen B.D."/>
            <person name="Koren S."/>
            <person name="Rhie A."/>
            <person name="Hiendleder S."/>
            <person name="Phillippy A.M."/>
            <person name="Smith T.P.L."/>
            <person name="Williams J.L."/>
        </authorList>
    </citation>
    <scope>NUCLEOTIDE SEQUENCE [LARGE SCALE GENOMIC DNA]</scope>
</reference>
<organism evidence="1 2">
    <name type="scientific">Bos indicus x Bos taurus</name>
    <name type="common">Hybrid cattle</name>
    <dbReference type="NCBI Taxonomy" id="30522"/>
    <lineage>
        <taxon>Eukaryota</taxon>
        <taxon>Metazoa</taxon>
        <taxon>Chordata</taxon>
        <taxon>Craniata</taxon>
        <taxon>Vertebrata</taxon>
        <taxon>Euteleostomi</taxon>
        <taxon>Mammalia</taxon>
        <taxon>Eutheria</taxon>
        <taxon>Laurasiatheria</taxon>
        <taxon>Artiodactyla</taxon>
        <taxon>Ruminantia</taxon>
        <taxon>Pecora</taxon>
        <taxon>Bovidae</taxon>
        <taxon>Bovinae</taxon>
        <taxon>Bos</taxon>
    </lineage>
</organism>
<reference evidence="1" key="3">
    <citation type="submission" date="2025-09" db="UniProtKB">
        <authorList>
            <consortium name="Ensembl"/>
        </authorList>
    </citation>
    <scope>IDENTIFICATION</scope>
</reference>
<accession>A0A4W2EZQ2</accession>
<protein>
    <submittedName>
        <fullName evidence="1">Uncharacterized protein</fullName>
    </submittedName>
</protein>
<proteinExistence type="predicted"/>
<name>A0A4W2EZQ2_BOBOX</name>
<reference evidence="1" key="2">
    <citation type="submission" date="2025-08" db="UniProtKB">
        <authorList>
            <consortium name="Ensembl"/>
        </authorList>
    </citation>
    <scope>IDENTIFICATION</scope>
</reference>
<evidence type="ECO:0000313" key="1">
    <source>
        <dbReference type="Ensembl" id="ENSBIXP00000042290.1"/>
    </source>
</evidence>
<dbReference type="Proteomes" id="UP000314981">
    <property type="component" value="Chromosome 7"/>
</dbReference>
<dbReference type="OMA" id="LRWKWEL"/>